<keyword evidence="3" id="KW-0325">Glycoprotein</keyword>
<keyword evidence="2" id="KW-0677">Repeat</keyword>
<dbReference type="InterPro" id="IPR039005">
    <property type="entry name" value="CSPG_rpt"/>
</dbReference>
<protein>
    <submittedName>
        <fullName evidence="7">Tandem-95 repeat protein</fullName>
    </submittedName>
</protein>
<dbReference type="AlphaFoldDB" id="A0AAE9YW17"/>
<dbReference type="NCBIfam" id="TIGR01965">
    <property type="entry name" value="VCBS_repeat"/>
    <property type="match status" value="3"/>
</dbReference>
<dbReference type="Pfam" id="PF05345">
    <property type="entry name" value="He_PIG"/>
    <property type="match status" value="1"/>
</dbReference>
<accession>A0AAE9YW17</accession>
<dbReference type="GO" id="GO:0016020">
    <property type="term" value="C:membrane"/>
    <property type="evidence" value="ECO:0007669"/>
    <property type="project" value="InterPro"/>
</dbReference>
<feature type="coiled-coil region" evidence="4">
    <location>
        <begin position="997"/>
        <end position="1028"/>
    </location>
</feature>
<proteinExistence type="predicted"/>
<feature type="compositionally biased region" description="Basic and acidic residues" evidence="5">
    <location>
        <begin position="1089"/>
        <end position="1116"/>
    </location>
</feature>
<dbReference type="Proteomes" id="UP000032568">
    <property type="component" value="Chromosome"/>
</dbReference>
<keyword evidence="4" id="KW-0175">Coiled coil</keyword>
<evidence type="ECO:0000313" key="8">
    <source>
        <dbReference type="Proteomes" id="UP000032568"/>
    </source>
</evidence>
<keyword evidence="8" id="KW-1185">Reference proteome</keyword>
<dbReference type="NCBIfam" id="NF012211">
    <property type="entry name" value="tand_rpt_95"/>
    <property type="match status" value="2"/>
</dbReference>
<evidence type="ECO:0000256" key="2">
    <source>
        <dbReference type="ARBA" id="ARBA00022737"/>
    </source>
</evidence>
<dbReference type="RefSeq" id="WP_152646664.1">
    <property type="nucleotide sequence ID" value="NZ_CP059735.1"/>
</dbReference>
<evidence type="ECO:0000256" key="5">
    <source>
        <dbReference type="SAM" id="MobiDB-lite"/>
    </source>
</evidence>
<dbReference type="NCBIfam" id="NF012209">
    <property type="entry name" value="LEPR-8K"/>
    <property type="match status" value="1"/>
</dbReference>
<dbReference type="SUPFAM" id="SSF49313">
    <property type="entry name" value="Cadherin-like"/>
    <property type="match status" value="1"/>
</dbReference>
<dbReference type="PROSITE" id="PS51854">
    <property type="entry name" value="CSPG"/>
    <property type="match status" value="3"/>
</dbReference>
<dbReference type="KEGG" id="tact:SG35_012685"/>
<evidence type="ECO:0000256" key="1">
    <source>
        <dbReference type="ARBA" id="ARBA00022729"/>
    </source>
</evidence>
<evidence type="ECO:0000256" key="4">
    <source>
        <dbReference type="SAM" id="Coils"/>
    </source>
</evidence>
<feature type="region of interest" description="Disordered" evidence="5">
    <location>
        <begin position="1080"/>
        <end position="1116"/>
    </location>
</feature>
<dbReference type="Pfam" id="PF16184">
    <property type="entry name" value="Cadherin_3"/>
    <property type="match status" value="3"/>
</dbReference>
<evidence type="ECO:0000256" key="3">
    <source>
        <dbReference type="ARBA" id="ARBA00023180"/>
    </source>
</evidence>
<dbReference type="InterPro" id="IPR013783">
    <property type="entry name" value="Ig-like_fold"/>
</dbReference>
<name>A0AAE9YW17_9GAMM</name>
<dbReference type="InterPro" id="IPR015919">
    <property type="entry name" value="Cadherin-like_sf"/>
</dbReference>
<dbReference type="EMBL" id="CP059735">
    <property type="protein sequence ID" value="WDE01404.1"/>
    <property type="molecule type" value="Genomic_DNA"/>
</dbReference>
<feature type="domain" description="Dystroglycan-type cadherin-like" evidence="6">
    <location>
        <begin position="774"/>
        <end position="873"/>
    </location>
</feature>
<evidence type="ECO:0000259" key="6">
    <source>
        <dbReference type="SMART" id="SM00736"/>
    </source>
</evidence>
<dbReference type="GO" id="GO:0005509">
    <property type="term" value="F:calcium ion binding"/>
    <property type="evidence" value="ECO:0007669"/>
    <property type="project" value="InterPro"/>
</dbReference>
<dbReference type="Pfam" id="PF17963">
    <property type="entry name" value="Big_9"/>
    <property type="match status" value="2"/>
</dbReference>
<dbReference type="SMART" id="SM00736">
    <property type="entry name" value="CADG"/>
    <property type="match status" value="1"/>
</dbReference>
<dbReference type="InterPro" id="IPR010221">
    <property type="entry name" value="VCBS_dom"/>
</dbReference>
<sequence>MSVTYRDVKPDKAGGKVASCRQCPVLMEVLEPRLLYSADLLAGTVEFSHFEPDLQEDAQTRLNILARTESADAAIVNTDSSFDSPPGGNTISRDSLTDKVDDGIGNFNIATVAMKAMADDDPPAVVNQSMTVTEGASNVILTLNHLQSTDVDSDDASLIYTVADVSHGTLYINGTAWYRSGIGANDTFSQQDIIDGKVRYSHNGSNIAFDSFTYSVKDGAGNQTAGQTFIISVTPVDNSPPTVDNNPPTVINQSMTVAEGANHIPLTLAELQSSDSQTSDKTLLYTVGNAVNGHLFINGSAWAAGSNDTFTQQDIINGKVLYSHDGSNTLSDNFTFSVKDVLGNQRSEQSFVITVMPVDDDTAVVVNQHLTVMEGDVNIALSLNELQSTDADSDDAALLYTVSNVSHGTLTINGSAWAYGSNDSFTQQDIINGKVLYSHDDSNSDFDSFRFILADPADNRLIDQVFTIKINRVDDDPSLISGDISFSGSEGDIASGELSASDPDGLNDGNYFSAGHGTYGRTEIDPETGAWSYTPKDNDWFGSDSFTVTVTDDLGGVTEQLVTVRLAGVDDAAQISGDLHFSGSEGDKVSGDINASDADGLTDQSYFSVGAASYGLVEIDAQTGSWLFTATDSNWFGSDSFTVTVTDDLGGTSTEIVFIELSGVNDPAIILGDTAGSLLADTDISAGLATSGQLSITDPDPEEARFVADILAGRYGELQIDSQGRWFYYGDNNQEAIRALGENETVTEHFTVTSADGTKQQVMIAINGVNDAPVMLHSLADQVLTPGSHLNLTLSENTFIDPDSNDNLVYSLVQADGSPLPDWVSFNAESLTLSGIAGAKDAGTLILKLIADDGGASTAGTFLLTVNMPQTAGTPLTSATENTEKITPGAEKVEEEPTSTESEVAGEEVQISLADTSAVVSNHTLASLQQVNASQHNRHQAALFSSAYVAGEINEVAGKAIISEVKEVYQQARALEFLDLIPLSFSGQEAFELLTDEQRLVRDNEDFFRELDQMRRELNESVAEEELEAAVVTEVTMGATLSVSVGVLTWVLRAGSLMASFLSIIPLWKQFDLMPVLGSQPVKTPQPSADKKAGQLAAKEETIFDSEEKSADESKD</sequence>
<organism evidence="7 8">
    <name type="scientific">Thalassomonas actiniarum</name>
    <dbReference type="NCBI Taxonomy" id="485447"/>
    <lineage>
        <taxon>Bacteria</taxon>
        <taxon>Pseudomonadati</taxon>
        <taxon>Pseudomonadota</taxon>
        <taxon>Gammaproteobacteria</taxon>
        <taxon>Alteromonadales</taxon>
        <taxon>Colwelliaceae</taxon>
        <taxon>Thalassomonas</taxon>
    </lineage>
</organism>
<dbReference type="InterPro" id="IPR051561">
    <property type="entry name" value="FRAS1_ECM"/>
</dbReference>
<reference evidence="7 8" key="1">
    <citation type="journal article" date="2015" name="Genome Announc.">
        <title>Draft Genome Sequences of Marine Isolates of Thalassomonas viridans and Thalassomonas actiniarum.</title>
        <authorList>
            <person name="Olonade I."/>
            <person name="van Zyl L.J."/>
            <person name="Trindade M."/>
        </authorList>
    </citation>
    <scope>NUCLEOTIDE SEQUENCE [LARGE SCALE GENOMIC DNA]</scope>
    <source>
        <strain evidence="7 8">A5K-106</strain>
    </source>
</reference>
<dbReference type="GO" id="GO:0009653">
    <property type="term" value="P:anatomical structure morphogenesis"/>
    <property type="evidence" value="ECO:0007669"/>
    <property type="project" value="TreeGrafter"/>
</dbReference>
<dbReference type="InterPro" id="IPR006644">
    <property type="entry name" value="Cadg"/>
</dbReference>
<reference evidence="7 8" key="2">
    <citation type="journal article" date="2022" name="Mar. Drugs">
        <title>Bioassay-Guided Fractionation Leads to the Detection of Cholic Acid Generated by the Rare Thalassomonas sp.</title>
        <authorList>
            <person name="Pheiffer F."/>
            <person name="Schneider Y.K."/>
            <person name="Hansen E.H."/>
            <person name="Andersen J.H."/>
            <person name="Isaksson J."/>
            <person name="Busche T."/>
            <person name="R C."/>
            <person name="Kalinowski J."/>
            <person name="Zyl L.V."/>
            <person name="Trindade M."/>
        </authorList>
    </citation>
    <scope>NUCLEOTIDE SEQUENCE [LARGE SCALE GENOMIC DNA]</scope>
    <source>
        <strain evidence="7 8">A5K-106</strain>
    </source>
</reference>
<dbReference type="PANTHER" id="PTHR45739:SF8">
    <property type="entry name" value="FRAS1-RELATED EXTRACELLULAR MATRIX PROTEIN 1"/>
    <property type="match status" value="1"/>
</dbReference>
<gene>
    <name evidence="7" type="ORF">SG35_012685</name>
</gene>
<dbReference type="PANTHER" id="PTHR45739">
    <property type="entry name" value="MATRIX PROTEIN, PUTATIVE-RELATED"/>
    <property type="match status" value="1"/>
</dbReference>
<feature type="region of interest" description="Disordered" evidence="5">
    <location>
        <begin position="873"/>
        <end position="902"/>
    </location>
</feature>
<dbReference type="Gene3D" id="2.60.40.10">
    <property type="entry name" value="Immunoglobulins"/>
    <property type="match status" value="2"/>
</dbReference>
<dbReference type="InterPro" id="IPR053786">
    <property type="entry name" value="LEPRxLL_CS"/>
</dbReference>
<keyword evidence="1" id="KW-0732">Signal</keyword>
<evidence type="ECO:0000313" key="7">
    <source>
        <dbReference type="EMBL" id="WDE01404.1"/>
    </source>
</evidence>